<accession>A0A4Q7KBX6</accession>
<dbReference type="PANTHER" id="PTHR43798:SF33">
    <property type="entry name" value="HYDROLASE, PUTATIVE (AFU_ORTHOLOGUE AFUA_2G14860)-RELATED"/>
    <property type="match status" value="1"/>
</dbReference>
<organism evidence="2 3">
    <name type="scientific">Herbihabitans rhizosphaerae</name>
    <dbReference type="NCBI Taxonomy" id="1872711"/>
    <lineage>
        <taxon>Bacteria</taxon>
        <taxon>Bacillati</taxon>
        <taxon>Actinomycetota</taxon>
        <taxon>Actinomycetes</taxon>
        <taxon>Pseudonocardiales</taxon>
        <taxon>Pseudonocardiaceae</taxon>
        <taxon>Herbihabitans</taxon>
    </lineage>
</organism>
<dbReference type="GO" id="GO:0047372">
    <property type="term" value="F:monoacylglycerol lipase activity"/>
    <property type="evidence" value="ECO:0007669"/>
    <property type="project" value="TreeGrafter"/>
</dbReference>
<proteinExistence type="predicted"/>
<dbReference type="Gene3D" id="3.40.50.1820">
    <property type="entry name" value="alpha/beta hydrolase"/>
    <property type="match status" value="1"/>
</dbReference>
<dbReference type="InterPro" id="IPR050266">
    <property type="entry name" value="AB_hydrolase_sf"/>
</dbReference>
<feature type="domain" description="AB hydrolase-1" evidence="1">
    <location>
        <begin position="54"/>
        <end position="274"/>
    </location>
</feature>
<dbReference type="RefSeq" id="WP_130348655.1">
    <property type="nucleotide sequence ID" value="NZ_SGWQ01000018.1"/>
</dbReference>
<dbReference type="Proteomes" id="UP000294257">
    <property type="component" value="Unassembled WGS sequence"/>
</dbReference>
<evidence type="ECO:0000313" key="3">
    <source>
        <dbReference type="Proteomes" id="UP000294257"/>
    </source>
</evidence>
<dbReference type="Pfam" id="PF12697">
    <property type="entry name" value="Abhydrolase_6"/>
    <property type="match status" value="1"/>
</dbReference>
<gene>
    <name evidence="2" type="ORF">EV193_11816</name>
</gene>
<comment type="caution">
    <text evidence="2">The sequence shown here is derived from an EMBL/GenBank/DDBJ whole genome shotgun (WGS) entry which is preliminary data.</text>
</comment>
<dbReference type="GO" id="GO:0046464">
    <property type="term" value="P:acylglycerol catabolic process"/>
    <property type="evidence" value="ECO:0007669"/>
    <property type="project" value="TreeGrafter"/>
</dbReference>
<dbReference type="AlphaFoldDB" id="A0A4Q7KBX6"/>
<evidence type="ECO:0000313" key="2">
    <source>
        <dbReference type="EMBL" id="RZS29762.1"/>
    </source>
</evidence>
<keyword evidence="3" id="KW-1185">Reference proteome</keyword>
<protein>
    <submittedName>
        <fullName evidence="2">Pimeloyl-ACP methyl ester carboxylesterase</fullName>
    </submittedName>
</protein>
<dbReference type="InterPro" id="IPR000073">
    <property type="entry name" value="AB_hydrolase_1"/>
</dbReference>
<dbReference type="PANTHER" id="PTHR43798">
    <property type="entry name" value="MONOACYLGLYCEROL LIPASE"/>
    <property type="match status" value="1"/>
</dbReference>
<reference evidence="2 3" key="1">
    <citation type="submission" date="2019-02" db="EMBL/GenBank/DDBJ databases">
        <title>Genomic Encyclopedia of Type Strains, Phase IV (KMG-IV): sequencing the most valuable type-strain genomes for metagenomic binning, comparative biology and taxonomic classification.</title>
        <authorList>
            <person name="Goeker M."/>
        </authorList>
    </citation>
    <scope>NUCLEOTIDE SEQUENCE [LARGE SCALE GENOMIC DNA]</scope>
    <source>
        <strain evidence="2 3">DSM 101727</strain>
    </source>
</reference>
<dbReference type="SUPFAM" id="SSF53474">
    <property type="entry name" value="alpha/beta-Hydrolases"/>
    <property type="match status" value="1"/>
</dbReference>
<dbReference type="OrthoDB" id="5513277at2"/>
<dbReference type="GO" id="GO:0016020">
    <property type="term" value="C:membrane"/>
    <property type="evidence" value="ECO:0007669"/>
    <property type="project" value="TreeGrafter"/>
</dbReference>
<dbReference type="InterPro" id="IPR029058">
    <property type="entry name" value="AB_hydrolase_fold"/>
</dbReference>
<sequence>MSTIYKSEAGERLLRETYEKTLEHWPVPSEHLRVPTPEGETFVVASGRESAPPLVLLHGSGSNSMEWMPRIATLAEHFRVYSVDIIGEPGLSAPSRPPLESDRYAVWLDAVLDHLGVDRTRILAISLGGWVALDYASRRPERVERMALSCPVGVGRQKWGFLLRVGVLNLFGEWGKRRSMALILGSEYSTMKPEHVTAIGERQHLVAKHYRYRTTLPVLGDDALRRLAMPLHVLAGARDVMLDTATTKRRLDALVPHATVRLLPGVGHLIVGHEDEQLEFLTSGGVPESPRSNGA</sequence>
<name>A0A4Q7KBX6_9PSEU</name>
<evidence type="ECO:0000259" key="1">
    <source>
        <dbReference type="Pfam" id="PF12697"/>
    </source>
</evidence>
<dbReference type="EMBL" id="SGWQ01000018">
    <property type="protein sequence ID" value="RZS29762.1"/>
    <property type="molecule type" value="Genomic_DNA"/>
</dbReference>